<dbReference type="InterPro" id="IPR008628">
    <property type="entry name" value="GPP34-like"/>
</dbReference>
<evidence type="ECO:0000256" key="5">
    <source>
        <dbReference type="ARBA" id="ARBA00023136"/>
    </source>
</evidence>
<name>A0A059F1G2_9MICR</name>
<comment type="subcellular location">
    <subcellularLocation>
        <location evidence="1">Golgi apparatus membrane</location>
        <topology evidence="1">Peripheral membrane protein</topology>
        <orientation evidence="1">Cytoplasmic side</orientation>
    </subcellularLocation>
</comment>
<proteinExistence type="inferred from homology"/>
<evidence type="ECO:0000256" key="3">
    <source>
        <dbReference type="ARBA" id="ARBA00023034"/>
    </source>
</evidence>
<protein>
    <submittedName>
        <fullName evidence="6">Uncharacterized protein</fullName>
    </submittedName>
</protein>
<dbReference type="Pfam" id="PF05719">
    <property type="entry name" value="GPP34"/>
    <property type="match status" value="1"/>
</dbReference>
<evidence type="ECO:0000256" key="2">
    <source>
        <dbReference type="ARBA" id="ARBA00007284"/>
    </source>
</evidence>
<evidence type="ECO:0000256" key="4">
    <source>
        <dbReference type="ARBA" id="ARBA00023121"/>
    </source>
</evidence>
<gene>
    <name evidence="6" type="ORF">H312_01605</name>
</gene>
<keyword evidence="4" id="KW-0446">Lipid-binding</keyword>
<keyword evidence="3" id="KW-0333">Golgi apparatus</keyword>
<evidence type="ECO:0000313" key="7">
    <source>
        <dbReference type="Proteomes" id="UP000030655"/>
    </source>
</evidence>
<dbReference type="InterPro" id="IPR038261">
    <property type="entry name" value="GPP34-like_sf"/>
</dbReference>
<reference evidence="6 7" key="2">
    <citation type="submission" date="2014-03" db="EMBL/GenBank/DDBJ databases">
        <title>The Genome Sequence of Anncaliia algerae insect isolate PRA339.</title>
        <authorList>
            <consortium name="The Broad Institute Genome Sequencing Platform"/>
            <consortium name="The Broad Institute Genome Sequencing Center for Infectious Disease"/>
            <person name="Cuomo C."/>
            <person name="Becnel J."/>
            <person name="Sanscrainte N."/>
            <person name="Walker B."/>
            <person name="Young S.K."/>
            <person name="Zeng Q."/>
            <person name="Gargeya S."/>
            <person name="Fitzgerald M."/>
            <person name="Haas B."/>
            <person name="Abouelleil A."/>
            <person name="Alvarado L."/>
            <person name="Arachchi H.M."/>
            <person name="Berlin A.M."/>
            <person name="Chapman S.B."/>
            <person name="Dewar J."/>
            <person name="Goldberg J."/>
            <person name="Griggs A."/>
            <person name="Gujja S."/>
            <person name="Hansen M."/>
            <person name="Howarth C."/>
            <person name="Imamovic A."/>
            <person name="Larimer J."/>
            <person name="McCowan C."/>
            <person name="Murphy C."/>
            <person name="Neiman D."/>
            <person name="Pearson M."/>
            <person name="Priest M."/>
            <person name="Roberts A."/>
            <person name="Saif S."/>
            <person name="Shea T."/>
            <person name="Sisk P."/>
            <person name="Sykes S."/>
            <person name="Wortman J."/>
            <person name="Nusbaum C."/>
            <person name="Birren B."/>
        </authorList>
    </citation>
    <scope>NUCLEOTIDE SEQUENCE [LARGE SCALE GENOMIC DNA]</scope>
    <source>
        <strain evidence="6 7">PRA339</strain>
    </source>
</reference>
<keyword evidence="7" id="KW-1185">Reference proteome</keyword>
<dbReference type="GO" id="GO:0000139">
    <property type="term" value="C:Golgi membrane"/>
    <property type="evidence" value="ECO:0007669"/>
    <property type="project" value="UniProtKB-SubCell"/>
</dbReference>
<comment type="similarity">
    <text evidence="2">Belongs to the GOLPH3/VPS74 family.</text>
</comment>
<dbReference type="STRING" id="1288291.A0A059F1G2"/>
<keyword evidence="5" id="KW-0472">Membrane</keyword>
<evidence type="ECO:0000256" key="1">
    <source>
        <dbReference type="ARBA" id="ARBA00004255"/>
    </source>
</evidence>
<dbReference type="VEuPathDB" id="MicrosporidiaDB:H312_01605"/>
<dbReference type="GO" id="GO:0070273">
    <property type="term" value="F:phosphatidylinositol-4-phosphate binding"/>
    <property type="evidence" value="ECO:0007669"/>
    <property type="project" value="InterPro"/>
</dbReference>
<dbReference type="EMBL" id="KK365154">
    <property type="protein sequence ID" value="KCZ81000.1"/>
    <property type="molecule type" value="Genomic_DNA"/>
</dbReference>
<evidence type="ECO:0000313" key="6">
    <source>
        <dbReference type="EMBL" id="KCZ81000.1"/>
    </source>
</evidence>
<dbReference type="Proteomes" id="UP000030655">
    <property type="component" value="Unassembled WGS sequence"/>
</dbReference>
<accession>A0A059F1G2</accession>
<reference evidence="7" key="1">
    <citation type="submission" date="2013-02" db="EMBL/GenBank/DDBJ databases">
        <authorList>
            <consortium name="The Broad Institute Genome Sequencing Platform"/>
            <person name="Cuomo C."/>
            <person name="Becnel J."/>
            <person name="Sanscrainte N."/>
            <person name="Walker B."/>
            <person name="Young S.K."/>
            <person name="Zeng Q."/>
            <person name="Gargeya S."/>
            <person name="Fitzgerald M."/>
            <person name="Haas B."/>
            <person name="Abouelleil A."/>
            <person name="Alvarado L."/>
            <person name="Arachchi H.M."/>
            <person name="Berlin A.M."/>
            <person name="Chapman S.B."/>
            <person name="Dewar J."/>
            <person name="Goldberg J."/>
            <person name="Griggs A."/>
            <person name="Gujja S."/>
            <person name="Hansen M."/>
            <person name="Howarth C."/>
            <person name="Imamovic A."/>
            <person name="Larimer J."/>
            <person name="McCowan C."/>
            <person name="Murphy C."/>
            <person name="Neiman D."/>
            <person name="Pearson M."/>
            <person name="Priest M."/>
            <person name="Roberts A."/>
            <person name="Saif S."/>
            <person name="Shea T."/>
            <person name="Sisk P."/>
            <person name="Sykes S."/>
            <person name="Wortman J."/>
            <person name="Nusbaum C."/>
            <person name="Birren B."/>
        </authorList>
    </citation>
    <scope>NUCLEOTIDE SEQUENCE [LARGE SCALE GENOMIC DNA]</scope>
    <source>
        <strain evidence="7">PRA339</strain>
    </source>
</reference>
<sequence>MEEESVTRRRNLENSSDKKENMLPLYENLALLLGDRHYIKLIHDPVSLSLRCAILSELIINDFISLSSSNKVTIVSTSTDDVILLKTLNLLDKDNLSIKEWLEVLNGENYKIRHQLKNTRKIIYKKLEENNLIKYKNYLHKKSIQIIDQRYKSILCNNLINYLIKKEVNLYYDVLICGLFYCKIINDLFVSLSPQQQSLCRFRVLN</sequence>
<dbReference type="AlphaFoldDB" id="A0A059F1G2"/>
<dbReference type="OrthoDB" id="2189106at2759"/>
<dbReference type="HOGENOM" id="CLU_1165578_0_0_1"/>
<dbReference type="Gene3D" id="1.10.3630.10">
    <property type="entry name" value="yeast vps74-n-term truncation variant domain like"/>
    <property type="match status" value="1"/>
</dbReference>
<organism evidence="6 7">
    <name type="scientific">Anncaliia algerae PRA339</name>
    <dbReference type="NCBI Taxonomy" id="1288291"/>
    <lineage>
        <taxon>Eukaryota</taxon>
        <taxon>Fungi</taxon>
        <taxon>Fungi incertae sedis</taxon>
        <taxon>Microsporidia</taxon>
        <taxon>Tubulinosematoidea</taxon>
        <taxon>Tubulinosematidae</taxon>
        <taxon>Anncaliia</taxon>
    </lineage>
</organism>